<name>A0ABZ3CBS3_9ACTN</name>
<accession>A0ABZ3CBS3</accession>
<evidence type="ECO:0000313" key="1">
    <source>
        <dbReference type="EMBL" id="WZX00052.1"/>
    </source>
</evidence>
<proteinExistence type="predicted"/>
<organism evidence="1 2">
    <name type="scientific">Propioniciclava soli</name>
    <dbReference type="NCBI Taxonomy" id="2775081"/>
    <lineage>
        <taxon>Bacteria</taxon>
        <taxon>Bacillati</taxon>
        <taxon>Actinomycetota</taxon>
        <taxon>Actinomycetes</taxon>
        <taxon>Propionibacteriales</taxon>
        <taxon>Propionibacteriaceae</taxon>
        <taxon>Propioniciclava</taxon>
    </lineage>
</organism>
<sequence>MTTPQLPRDLHEAIVASGYFPEFVAATVLQAVGDEQVVDSLVHHEATFTASEVHRHVTVLVVTPARFIVAHTDDGDGVPGTPGQALTTTEVVGLSRVRSVALTQVAAQPEKFGRGRGGIAEAWLVVNWGAVRRVEIEPAACADPTCDADHGYTAQDLTDDLSVRMSAAADGDAALAGLVRLGSLLQRRCV</sequence>
<protein>
    <submittedName>
        <fullName evidence="1">DUF5998 family protein</fullName>
    </submittedName>
</protein>
<dbReference type="RefSeq" id="WP_232548041.1">
    <property type="nucleotide sequence ID" value="NZ_CP115965.1"/>
</dbReference>
<dbReference type="InterPro" id="IPR046040">
    <property type="entry name" value="DUF5998"/>
</dbReference>
<dbReference type="Proteomes" id="UP001434337">
    <property type="component" value="Chromosome"/>
</dbReference>
<keyword evidence="2" id="KW-1185">Reference proteome</keyword>
<gene>
    <name evidence="1" type="ORF">PCC79_07665</name>
</gene>
<dbReference type="Pfam" id="PF19461">
    <property type="entry name" value="DUF5998"/>
    <property type="match status" value="1"/>
</dbReference>
<dbReference type="EMBL" id="CP115965">
    <property type="protein sequence ID" value="WZX00052.1"/>
    <property type="molecule type" value="Genomic_DNA"/>
</dbReference>
<reference evidence="1 2" key="1">
    <citation type="journal article" date="2023" name="Environ Microbiome">
        <title>A coral-associated actinobacterium mitigates coral bleaching under heat stress.</title>
        <authorList>
            <person name="Li J."/>
            <person name="Zou Y."/>
            <person name="Li Q."/>
            <person name="Zhang J."/>
            <person name="Bourne D.G."/>
            <person name="Lyu Y."/>
            <person name="Liu C."/>
            <person name="Zhang S."/>
        </authorList>
    </citation>
    <scope>NUCLEOTIDE SEQUENCE [LARGE SCALE GENOMIC DNA]</scope>
    <source>
        <strain evidence="1 2">SCSIO 13291</strain>
    </source>
</reference>
<evidence type="ECO:0000313" key="2">
    <source>
        <dbReference type="Proteomes" id="UP001434337"/>
    </source>
</evidence>